<evidence type="ECO:0000313" key="8">
    <source>
        <dbReference type="Proteomes" id="UP001519310"/>
    </source>
</evidence>
<dbReference type="RefSeq" id="WP_189969849.1">
    <property type="nucleotide sequence ID" value="NZ_BMVL01000006.1"/>
</dbReference>
<comment type="subcellular location">
    <subcellularLocation>
        <location evidence="1">Cell septum</location>
    </subcellularLocation>
</comment>
<evidence type="ECO:0000256" key="6">
    <source>
        <dbReference type="ARBA" id="ARBA00023306"/>
    </source>
</evidence>
<proteinExistence type="inferred from homology"/>
<evidence type="ECO:0000256" key="5">
    <source>
        <dbReference type="ARBA" id="ARBA00023210"/>
    </source>
</evidence>
<keyword evidence="5" id="KW-0717">Septation</keyword>
<dbReference type="Proteomes" id="UP001519310">
    <property type="component" value="Unassembled WGS sequence"/>
</dbReference>
<dbReference type="InterPro" id="IPR038658">
    <property type="entry name" value="SsgB_sf"/>
</dbReference>
<dbReference type="Gene3D" id="2.30.31.20">
    <property type="entry name" value="Sporulation-specific cell division protein SsgB"/>
    <property type="match status" value="1"/>
</dbReference>
<evidence type="ECO:0000313" key="7">
    <source>
        <dbReference type="EMBL" id="MBP2037868.1"/>
    </source>
</evidence>
<organism evidence="7 8">
    <name type="scientific">Streptomyces avidinii</name>
    <dbReference type="NCBI Taxonomy" id="1895"/>
    <lineage>
        <taxon>Bacteria</taxon>
        <taxon>Bacillati</taxon>
        <taxon>Actinomycetota</taxon>
        <taxon>Actinomycetes</taxon>
        <taxon>Kitasatosporales</taxon>
        <taxon>Streptomycetaceae</taxon>
        <taxon>Streptomyces</taxon>
    </lineage>
</organism>
<accession>A0ABS4L6Y3</accession>
<evidence type="ECO:0000256" key="3">
    <source>
        <dbReference type="ARBA" id="ARBA00022618"/>
    </source>
</evidence>
<gene>
    <name evidence="7" type="ORF">J2Z77_003675</name>
</gene>
<comment type="similarity">
    <text evidence="2">Belongs to the SsgA family.</text>
</comment>
<name>A0ABS4L6Y3_STRAV</name>
<comment type="caution">
    <text evidence="7">The sequence shown here is derived from an EMBL/GenBank/DDBJ whole genome shotgun (WGS) entry which is preliminary data.</text>
</comment>
<keyword evidence="4" id="KW-0749">Sporulation</keyword>
<evidence type="ECO:0000256" key="4">
    <source>
        <dbReference type="ARBA" id="ARBA00022969"/>
    </source>
</evidence>
<dbReference type="Pfam" id="PF04686">
    <property type="entry name" value="SsgA"/>
    <property type="match status" value="1"/>
</dbReference>
<dbReference type="EMBL" id="JAGGLQ010000006">
    <property type="protein sequence ID" value="MBP2037868.1"/>
    <property type="molecule type" value="Genomic_DNA"/>
</dbReference>
<reference evidence="7 8" key="1">
    <citation type="submission" date="2021-03" db="EMBL/GenBank/DDBJ databases">
        <title>Genomic Encyclopedia of Type Strains, Phase IV (KMG-IV): sequencing the most valuable type-strain genomes for metagenomic binning, comparative biology and taxonomic classification.</title>
        <authorList>
            <person name="Goeker M."/>
        </authorList>
    </citation>
    <scope>NUCLEOTIDE SEQUENCE [LARGE SCALE GENOMIC DNA]</scope>
    <source>
        <strain evidence="7 8">DSM 40526</strain>
    </source>
</reference>
<dbReference type="InterPro" id="IPR006776">
    <property type="entry name" value="SsgB"/>
</dbReference>
<sequence>MPTVSALTYVHLLTDDGGRMPLRAHFFYSPVDPYAVRAEFFDRRTAVEGWHFDRQMMADGMQRRVGEGDVGFRPQWNGTTGEVRMDLRDRAAAGRRSAVLCVSAEALACFLERTYAVTPAGAEVVDLDAVLENLLAR</sequence>
<keyword evidence="6" id="KW-0131">Cell cycle</keyword>
<keyword evidence="8" id="KW-1185">Reference proteome</keyword>
<protein>
    <submittedName>
        <fullName evidence="7">Uncharacterized protein with NRDE domain</fullName>
    </submittedName>
</protein>
<evidence type="ECO:0000256" key="2">
    <source>
        <dbReference type="ARBA" id="ARBA00009323"/>
    </source>
</evidence>
<evidence type="ECO:0000256" key="1">
    <source>
        <dbReference type="ARBA" id="ARBA00004431"/>
    </source>
</evidence>
<keyword evidence="3" id="KW-0132">Cell division</keyword>